<keyword evidence="10" id="KW-1185">Reference proteome</keyword>
<dbReference type="Pfam" id="PF01071">
    <property type="entry name" value="GARS_A"/>
    <property type="match status" value="1"/>
</dbReference>
<dbReference type="InterPro" id="IPR016188">
    <property type="entry name" value="PurM-like_N"/>
</dbReference>
<dbReference type="EMBL" id="JANBPY010003055">
    <property type="protein sequence ID" value="KAJ1952869.1"/>
    <property type="molecule type" value="Genomic_DNA"/>
</dbReference>
<evidence type="ECO:0000256" key="5">
    <source>
        <dbReference type="ARBA" id="ARBA00022755"/>
    </source>
</evidence>
<dbReference type="GO" id="GO:0004637">
    <property type="term" value="F:phosphoribosylamine-glycine ligase activity"/>
    <property type="evidence" value="ECO:0007669"/>
    <property type="project" value="InterPro"/>
</dbReference>
<dbReference type="SMART" id="SM01209">
    <property type="entry name" value="GARS_A"/>
    <property type="match status" value="1"/>
</dbReference>
<dbReference type="Pfam" id="PF02843">
    <property type="entry name" value="GARS_C"/>
    <property type="match status" value="1"/>
</dbReference>
<keyword evidence="3" id="KW-0436">Ligase</keyword>
<dbReference type="InterPro" id="IPR010918">
    <property type="entry name" value="PurM-like_C_dom"/>
</dbReference>
<dbReference type="InterPro" id="IPR004733">
    <property type="entry name" value="PurM_cligase"/>
</dbReference>
<dbReference type="GO" id="GO:0005524">
    <property type="term" value="F:ATP binding"/>
    <property type="evidence" value="ECO:0007669"/>
    <property type="project" value="UniProtKB-KW"/>
</dbReference>
<keyword evidence="7" id="KW-0464">Manganese</keyword>
<dbReference type="Pfam" id="PF02769">
    <property type="entry name" value="AIRS_C"/>
    <property type="match status" value="1"/>
</dbReference>
<dbReference type="Gene3D" id="3.90.650.10">
    <property type="entry name" value="PurM-like C-terminal domain"/>
    <property type="match status" value="1"/>
</dbReference>
<evidence type="ECO:0000256" key="7">
    <source>
        <dbReference type="ARBA" id="ARBA00023211"/>
    </source>
</evidence>
<dbReference type="SUPFAM" id="SSF55326">
    <property type="entry name" value="PurM N-terminal domain-like"/>
    <property type="match status" value="1"/>
</dbReference>
<dbReference type="InterPro" id="IPR037123">
    <property type="entry name" value="PRibGlycinamide_synth_C_sf"/>
</dbReference>
<dbReference type="HAMAP" id="MF_00741">
    <property type="entry name" value="AIRS"/>
    <property type="match status" value="1"/>
</dbReference>
<dbReference type="InterPro" id="IPR020560">
    <property type="entry name" value="PRibGlycinamide_synth_C-dom"/>
</dbReference>
<dbReference type="GO" id="GO:0046084">
    <property type="term" value="P:adenine biosynthetic process"/>
    <property type="evidence" value="ECO:0007669"/>
    <property type="project" value="TreeGrafter"/>
</dbReference>
<dbReference type="NCBIfam" id="TIGR00878">
    <property type="entry name" value="purM"/>
    <property type="match status" value="1"/>
</dbReference>
<dbReference type="Gene3D" id="3.30.1330.10">
    <property type="entry name" value="PurM-like, N-terminal domain"/>
    <property type="match status" value="1"/>
</dbReference>
<dbReference type="FunFam" id="3.30.1330.10:FF:000001">
    <property type="entry name" value="Phosphoribosylformylglycinamidine cyclo-ligase"/>
    <property type="match status" value="1"/>
</dbReference>
<dbReference type="SUPFAM" id="SSF56042">
    <property type="entry name" value="PurM C-terminal domain-like"/>
    <property type="match status" value="1"/>
</dbReference>
<protein>
    <recommendedName>
        <fullName evidence="2">phosphoribosylformylglycinamidine cyclo-ligase</fullName>
        <ecNumber evidence="2">6.3.3.1</ecNumber>
    </recommendedName>
</protein>
<evidence type="ECO:0000313" key="10">
    <source>
        <dbReference type="Proteomes" id="UP001150925"/>
    </source>
</evidence>
<dbReference type="FunFam" id="3.90.650.10:FF:000019">
    <property type="entry name" value="Trifunctional purine biosynthetic protein adenosine-3"/>
    <property type="match status" value="1"/>
</dbReference>
<evidence type="ECO:0000256" key="4">
    <source>
        <dbReference type="ARBA" id="ARBA00022741"/>
    </source>
</evidence>
<comment type="pathway">
    <text evidence="1">Purine metabolism; IMP biosynthesis via de novo pathway; 5-amino-1-(5-phospho-D-ribosyl)imidazole from N(2)-formyl-N(1)-(5-phospho-D-ribosyl)glycinamide: step 2/2.</text>
</comment>
<dbReference type="Pfam" id="PF00586">
    <property type="entry name" value="AIRS"/>
    <property type="match status" value="1"/>
</dbReference>
<keyword evidence="4" id="KW-0547">Nucleotide-binding</keyword>
<dbReference type="GO" id="GO:0006189">
    <property type="term" value="P:'de novo' IMP biosynthetic process"/>
    <property type="evidence" value="ECO:0007669"/>
    <property type="project" value="InterPro"/>
</dbReference>
<dbReference type="FunFam" id="3.90.600.10:FF:000001">
    <property type="entry name" value="Trifunctional purine biosynthetic protein adenosine-3"/>
    <property type="match status" value="1"/>
</dbReference>
<dbReference type="CDD" id="cd02196">
    <property type="entry name" value="PurM"/>
    <property type="match status" value="1"/>
</dbReference>
<dbReference type="GO" id="GO:0004641">
    <property type="term" value="F:phosphoribosylformylglycinamidine cyclo-ligase activity"/>
    <property type="evidence" value="ECO:0007669"/>
    <property type="project" value="UniProtKB-EC"/>
</dbReference>
<dbReference type="PANTHER" id="PTHR10520">
    <property type="entry name" value="TRIFUNCTIONAL PURINE BIOSYNTHETIC PROTEIN ADENOSINE-3-RELATED"/>
    <property type="match status" value="1"/>
</dbReference>
<accession>A0A9W8E0D7</accession>
<dbReference type="GO" id="GO:0005829">
    <property type="term" value="C:cytosol"/>
    <property type="evidence" value="ECO:0007669"/>
    <property type="project" value="TreeGrafter"/>
</dbReference>
<dbReference type="Gene3D" id="3.30.470.20">
    <property type="entry name" value="ATP-grasp fold, B domain"/>
    <property type="match status" value="1"/>
</dbReference>
<dbReference type="InterPro" id="IPR020559">
    <property type="entry name" value="PRibGlycinamide_synth_CS"/>
</dbReference>
<dbReference type="InterPro" id="IPR036921">
    <property type="entry name" value="PurM-like_N_sf"/>
</dbReference>
<comment type="caution">
    <text evidence="9">The sequence shown here is derived from an EMBL/GenBank/DDBJ whole genome shotgun (WGS) entry which is preliminary data.</text>
</comment>
<dbReference type="Gene3D" id="3.90.600.10">
    <property type="entry name" value="Phosphoribosylglycinamide synthetase, C-terminal domain"/>
    <property type="match status" value="1"/>
</dbReference>
<dbReference type="PROSITE" id="PS00184">
    <property type="entry name" value="GARS"/>
    <property type="match status" value="1"/>
</dbReference>
<evidence type="ECO:0000259" key="8">
    <source>
        <dbReference type="SMART" id="SM01210"/>
    </source>
</evidence>
<dbReference type="InterPro" id="IPR020561">
    <property type="entry name" value="PRibGlycinamid_synth_ATP-grasp"/>
</dbReference>
<dbReference type="SMART" id="SM01210">
    <property type="entry name" value="GARS_C"/>
    <property type="match status" value="1"/>
</dbReference>
<organism evidence="9 10">
    <name type="scientific">Dispira parvispora</name>
    <dbReference type="NCBI Taxonomy" id="1520584"/>
    <lineage>
        <taxon>Eukaryota</taxon>
        <taxon>Fungi</taxon>
        <taxon>Fungi incertae sedis</taxon>
        <taxon>Zoopagomycota</taxon>
        <taxon>Kickxellomycotina</taxon>
        <taxon>Dimargaritomycetes</taxon>
        <taxon>Dimargaritales</taxon>
        <taxon>Dimargaritaceae</taxon>
        <taxon>Dispira</taxon>
    </lineage>
</organism>
<evidence type="ECO:0000313" key="9">
    <source>
        <dbReference type="EMBL" id="KAJ1952869.1"/>
    </source>
</evidence>
<dbReference type="InterPro" id="IPR011054">
    <property type="entry name" value="Rudment_hybrid_motif"/>
</dbReference>
<dbReference type="PANTHER" id="PTHR10520:SF12">
    <property type="entry name" value="TRIFUNCTIONAL PURINE BIOSYNTHETIC PROTEIN ADENOSINE-3"/>
    <property type="match status" value="1"/>
</dbReference>
<keyword evidence="5" id="KW-0658">Purine biosynthesis</keyword>
<keyword evidence="6" id="KW-0067">ATP-binding</keyword>
<reference evidence="9" key="1">
    <citation type="submission" date="2022-07" db="EMBL/GenBank/DDBJ databases">
        <title>Phylogenomic reconstructions and comparative analyses of Kickxellomycotina fungi.</title>
        <authorList>
            <person name="Reynolds N.K."/>
            <person name="Stajich J.E."/>
            <person name="Barry K."/>
            <person name="Grigoriev I.V."/>
            <person name="Crous P."/>
            <person name="Smith M.E."/>
        </authorList>
    </citation>
    <scope>NUCLEOTIDE SEQUENCE</scope>
    <source>
        <strain evidence="9">RSA 1196</strain>
    </source>
</reference>
<sequence length="560" mass="59235">MGCYAPAPVASPALLAQIHKAILQPTIDGMRRDGYPFVGMLFTGLMLTPQGPKVLEYNVRFGDPETEVVLPLLAPECDLLAILMACVEGRLDSVQLKFTSHSAATVVMASAGYPGSYPKGKDITVGPVGDDTTVFHAGTAMGPSGLVTSGGRVLTVTGVDTTLERALQRAYQGVAAVHFDGAFYRKDIGHRALTLLKQRSAESTGITYADAGVNIDAGNELVDRIKAVVKSTRRPGTDSEIGGFGGVFDLKQTGYTDPVLVSATDGVGTKLKIAHATGIHHTVGIDLVAMQVNDVLVQGAEPLFFLDYYACGALDVQTAQDFITGVAAGCKDAGCALIGGETAEMPGMYAPGDYDVAGFVVGAVERTQLLPRLDDIQTNDVILGLPSSGIHSNGFSLVRKLVDQAGLTFQSPCPFEHEASTLGEALLTPTRIYVKPVLPVVREGLVKAMSHITGGGFLDNIPRVLPSGLGVELDTEAWRLPTVFRWLKQLGGITADEMARTFNCGVGLVLVVAPEVVEQVVQLLNTHGEPIVYNLGRVVPGPTDDETPQVTLLHADTEWC</sequence>
<dbReference type="InterPro" id="IPR036676">
    <property type="entry name" value="PurM-like_C_sf"/>
</dbReference>
<evidence type="ECO:0000256" key="3">
    <source>
        <dbReference type="ARBA" id="ARBA00022598"/>
    </source>
</evidence>
<dbReference type="SUPFAM" id="SSF51246">
    <property type="entry name" value="Rudiment single hybrid motif"/>
    <property type="match status" value="1"/>
</dbReference>
<feature type="domain" description="Phosphoribosylglycinamide synthetase C-domain" evidence="8">
    <location>
        <begin position="102"/>
        <end position="193"/>
    </location>
</feature>
<dbReference type="EC" id="6.3.3.1" evidence="2"/>
<gene>
    <name evidence="9" type="ORF">IWQ62_006124</name>
</gene>
<name>A0A9W8E0D7_9FUNG</name>
<dbReference type="AlphaFoldDB" id="A0A9W8E0D7"/>
<dbReference type="OrthoDB" id="2018833at2759"/>
<evidence type="ECO:0000256" key="6">
    <source>
        <dbReference type="ARBA" id="ARBA00022840"/>
    </source>
</evidence>
<evidence type="ECO:0000256" key="2">
    <source>
        <dbReference type="ARBA" id="ARBA00013047"/>
    </source>
</evidence>
<evidence type="ECO:0000256" key="1">
    <source>
        <dbReference type="ARBA" id="ARBA00004686"/>
    </source>
</evidence>
<dbReference type="SUPFAM" id="SSF56059">
    <property type="entry name" value="Glutathione synthetase ATP-binding domain-like"/>
    <property type="match status" value="1"/>
</dbReference>
<proteinExistence type="inferred from homology"/>
<dbReference type="Proteomes" id="UP001150925">
    <property type="component" value="Unassembled WGS sequence"/>
</dbReference>